<organism evidence="1 2">
    <name type="scientific">Deinococcus multiflagellatus</name>
    <dbReference type="NCBI Taxonomy" id="1656887"/>
    <lineage>
        <taxon>Bacteria</taxon>
        <taxon>Thermotogati</taxon>
        <taxon>Deinococcota</taxon>
        <taxon>Deinococci</taxon>
        <taxon>Deinococcales</taxon>
        <taxon>Deinococcaceae</taxon>
        <taxon>Deinococcus</taxon>
    </lineage>
</organism>
<comment type="caution">
    <text evidence="1">The sequence shown here is derived from an EMBL/GenBank/DDBJ whole genome shotgun (WGS) entry which is preliminary data.</text>
</comment>
<keyword evidence="2" id="KW-1185">Reference proteome</keyword>
<reference evidence="2" key="1">
    <citation type="journal article" date="2019" name="Int. J. Syst. Evol. Microbiol.">
        <title>The Global Catalogue of Microorganisms (GCM) 10K type strain sequencing project: providing services to taxonomists for standard genome sequencing and annotation.</title>
        <authorList>
            <consortium name="The Broad Institute Genomics Platform"/>
            <consortium name="The Broad Institute Genome Sequencing Center for Infectious Disease"/>
            <person name="Wu L."/>
            <person name="Ma J."/>
        </authorList>
    </citation>
    <scope>NUCLEOTIDE SEQUENCE [LARGE SCALE GENOMIC DNA]</scope>
    <source>
        <strain evidence="2">CCUG 63830</strain>
    </source>
</reference>
<gene>
    <name evidence="1" type="ORF">ACFP90_07555</name>
</gene>
<protein>
    <submittedName>
        <fullName evidence="1">Uncharacterized protein</fullName>
    </submittedName>
</protein>
<evidence type="ECO:0000313" key="1">
    <source>
        <dbReference type="EMBL" id="MFC6660230.1"/>
    </source>
</evidence>
<name>A0ABW1ZIF1_9DEIO</name>
<dbReference type="Proteomes" id="UP001596317">
    <property type="component" value="Unassembled WGS sequence"/>
</dbReference>
<sequence>MSFKSFEDDLVETAQAHKGPGAFAMLDLDIRQEYSSDRKHGFYAVTLSVVRGAKDIPAVVTVFSVSSYGTAAAKEFDAQTQKAARDLIDRFITLYKKAPQ</sequence>
<dbReference type="RefSeq" id="WP_380055159.1">
    <property type="nucleotide sequence ID" value="NZ_JBHSWB010000001.1"/>
</dbReference>
<dbReference type="EMBL" id="JBHSWB010000001">
    <property type="protein sequence ID" value="MFC6660230.1"/>
    <property type="molecule type" value="Genomic_DNA"/>
</dbReference>
<accession>A0ABW1ZIF1</accession>
<proteinExistence type="predicted"/>
<evidence type="ECO:0000313" key="2">
    <source>
        <dbReference type="Proteomes" id="UP001596317"/>
    </source>
</evidence>